<dbReference type="AlphaFoldDB" id="A0A9P7GI01"/>
<feature type="region of interest" description="Disordered" evidence="1">
    <location>
        <begin position="1"/>
        <end position="45"/>
    </location>
</feature>
<accession>A0A9P7GI01</accession>
<organism evidence="2 3">
    <name type="scientific">Sphagnurus paluster</name>
    <dbReference type="NCBI Taxonomy" id="117069"/>
    <lineage>
        <taxon>Eukaryota</taxon>
        <taxon>Fungi</taxon>
        <taxon>Dikarya</taxon>
        <taxon>Basidiomycota</taxon>
        <taxon>Agaricomycotina</taxon>
        <taxon>Agaricomycetes</taxon>
        <taxon>Agaricomycetidae</taxon>
        <taxon>Agaricales</taxon>
        <taxon>Tricholomatineae</taxon>
        <taxon>Lyophyllaceae</taxon>
        <taxon>Sphagnurus</taxon>
    </lineage>
</organism>
<feature type="region of interest" description="Disordered" evidence="1">
    <location>
        <begin position="135"/>
        <end position="154"/>
    </location>
</feature>
<comment type="caution">
    <text evidence="2">The sequence shown here is derived from an EMBL/GenBank/DDBJ whole genome shotgun (WGS) entry which is preliminary data.</text>
</comment>
<gene>
    <name evidence="2" type="ORF">H0H81_010427</name>
</gene>
<evidence type="ECO:0000313" key="2">
    <source>
        <dbReference type="EMBL" id="KAG5650949.1"/>
    </source>
</evidence>
<feature type="compositionally biased region" description="Polar residues" evidence="1">
    <location>
        <begin position="1"/>
        <end position="28"/>
    </location>
</feature>
<dbReference type="Proteomes" id="UP000717328">
    <property type="component" value="Unassembled WGS sequence"/>
</dbReference>
<feature type="compositionally biased region" description="Polar residues" evidence="1">
    <location>
        <begin position="144"/>
        <end position="154"/>
    </location>
</feature>
<dbReference type="OrthoDB" id="2933743at2759"/>
<evidence type="ECO:0000313" key="3">
    <source>
        <dbReference type="Proteomes" id="UP000717328"/>
    </source>
</evidence>
<sequence>MKQTDFTSNATSSILYTPSDTRPTTPYSGQPRCGDDDMDDEHTLSGFGDISLSNIYFVPSLPSDVSPRRDDSWITEELKLKQTPPPSVRKIPALKIQHPLPSVIQNILPPSPSAAQLSPGSDFERLIAKLRETRVPEKTHHSPSKATQQLQPQPRHTINGMAIDNLNANAKAGGAKDRGLLVTTARQNAPKPKIKEKPFRGGRLPVRPPLPRWDLHNGGVPQ</sequence>
<reference evidence="2" key="2">
    <citation type="submission" date="2021-10" db="EMBL/GenBank/DDBJ databases">
        <title>Phylogenomics reveals ancestral predisposition of the termite-cultivated fungus Termitomyces towards a domesticated lifestyle.</title>
        <authorList>
            <person name="Auxier B."/>
            <person name="Grum-Grzhimaylo A."/>
            <person name="Cardenas M.E."/>
            <person name="Lodge J.D."/>
            <person name="Laessoe T."/>
            <person name="Pedersen O."/>
            <person name="Smith M.E."/>
            <person name="Kuyper T.W."/>
            <person name="Franco-Molano E.A."/>
            <person name="Baroni T.J."/>
            <person name="Aanen D.K."/>
        </authorList>
    </citation>
    <scope>NUCLEOTIDE SEQUENCE</scope>
    <source>
        <strain evidence="2">D49</strain>
    </source>
</reference>
<protein>
    <submittedName>
        <fullName evidence="2">Uncharacterized protein</fullName>
    </submittedName>
</protein>
<proteinExistence type="predicted"/>
<evidence type="ECO:0000256" key="1">
    <source>
        <dbReference type="SAM" id="MobiDB-lite"/>
    </source>
</evidence>
<keyword evidence="3" id="KW-1185">Reference proteome</keyword>
<reference evidence="2" key="1">
    <citation type="submission" date="2021-02" db="EMBL/GenBank/DDBJ databases">
        <authorList>
            <person name="Nieuwenhuis M."/>
            <person name="Van De Peppel L.J.J."/>
        </authorList>
    </citation>
    <scope>NUCLEOTIDE SEQUENCE</scope>
    <source>
        <strain evidence="2">D49</strain>
    </source>
</reference>
<name>A0A9P7GI01_9AGAR</name>
<feature type="region of interest" description="Disordered" evidence="1">
    <location>
        <begin position="173"/>
        <end position="222"/>
    </location>
</feature>
<dbReference type="EMBL" id="JABCKI010000328">
    <property type="protein sequence ID" value="KAG5650949.1"/>
    <property type="molecule type" value="Genomic_DNA"/>
</dbReference>